<dbReference type="InterPro" id="IPR017850">
    <property type="entry name" value="Alkaline_phosphatase_core_sf"/>
</dbReference>
<evidence type="ECO:0000313" key="2">
    <source>
        <dbReference type="Proteomes" id="UP000320421"/>
    </source>
</evidence>
<dbReference type="PROSITE" id="PS51318">
    <property type="entry name" value="TAT"/>
    <property type="match status" value="1"/>
</dbReference>
<dbReference type="EMBL" id="CP036266">
    <property type="protein sequence ID" value="QDT20056.1"/>
    <property type="molecule type" value="Genomic_DNA"/>
</dbReference>
<organism evidence="1 2">
    <name type="scientific">Gimesia chilikensis</name>
    <dbReference type="NCBI Taxonomy" id="2605989"/>
    <lineage>
        <taxon>Bacteria</taxon>
        <taxon>Pseudomonadati</taxon>
        <taxon>Planctomycetota</taxon>
        <taxon>Planctomycetia</taxon>
        <taxon>Planctomycetales</taxon>
        <taxon>Planctomycetaceae</taxon>
        <taxon>Gimesia</taxon>
    </lineage>
</organism>
<gene>
    <name evidence="1" type="ORF">HG66A1_18410</name>
</gene>
<dbReference type="Proteomes" id="UP000320421">
    <property type="component" value="Chromosome"/>
</dbReference>
<dbReference type="Gene3D" id="3.40.720.10">
    <property type="entry name" value="Alkaline Phosphatase, subunit A"/>
    <property type="match status" value="1"/>
</dbReference>
<keyword evidence="2" id="KW-1185">Reference proteome</keyword>
<dbReference type="Pfam" id="PF07394">
    <property type="entry name" value="DUF1501"/>
    <property type="match status" value="1"/>
</dbReference>
<dbReference type="PANTHER" id="PTHR43737:SF1">
    <property type="entry name" value="DUF1501 DOMAIN-CONTAINING PROTEIN"/>
    <property type="match status" value="1"/>
</dbReference>
<dbReference type="PANTHER" id="PTHR43737">
    <property type="entry name" value="BLL7424 PROTEIN"/>
    <property type="match status" value="1"/>
</dbReference>
<proteinExistence type="predicted"/>
<dbReference type="AlphaFoldDB" id="A0A517PL14"/>
<name>A0A517PL14_9PLAN</name>
<dbReference type="SUPFAM" id="SSF53649">
    <property type="entry name" value="Alkaline phosphatase-like"/>
    <property type="match status" value="1"/>
</dbReference>
<accession>A0A517PL14</accession>
<dbReference type="InterPro" id="IPR006311">
    <property type="entry name" value="TAT_signal"/>
</dbReference>
<protein>
    <recommendedName>
        <fullName evidence="3">DUF1501 domain-containing protein</fullName>
    </recommendedName>
</protein>
<evidence type="ECO:0000313" key="1">
    <source>
        <dbReference type="EMBL" id="QDT20056.1"/>
    </source>
</evidence>
<sequence length="458" mass="50014">MKHETANTQLSRRQWLKAASCSVGGLALTELVAQTSQAGLLSPRIAHFPPKAKRVIFLFINGGPSQFESFDFKPELKANGGKKGQNKGKLLAPLYDFAQHGESGMWISEAFPHLAKQADELCMLNGMTGPSRAHPIAIPMLHTGEFKFQRPSMGAWVLYGLGTENQNLPGFFTIKPTRTFGGPANYGSAFLPSTFQATRLGWSGQSIQTASISNLQSQHGLAANPERTALALAQKMNEELLGQTADVRGVIDSLNLSEQMRDAVPEVMDLSRESKATLDMYGVDEKSTDDFARQCLLARRLSEAGVRFVEVSTTGWDHHSGLDKFKSKAETIDKPIAALLADLKQRGLLDETLVLWSGEFGRQPETQILSGKETLGRDHNSTGYTAWLAGGGTKGGLTHGATDALGYKTVEGEVHLHDLHATMLHLLGLDHKKLVYRFGGRDFRLTNIYGKVVQEIIA</sequence>
<evidence type="ECO:0008006" key="3">
    <source>
        <dbReference type="Google" id="ProtNLM"/>
    </source>
</evidence>
<dbReference type="OrthoDB" id="235104at2"/>
<dbReference type="RefSeq" id="WP_145182318.1">
    <property type="nucleotide sequence ID" value="NZ_CP036266.1"/>
</dbReference>
<reference evidence="1 2" key="1">
    <citation type="submission" date="2019-02" db="EMBL/GenBank/DDBJ databases">
        <title>Deep-cultivation of Planctomycetes and their phenomic and genomic characterization uncovers novel biology.</title>
        <authorList>
            <person name="Wiegand S."/>
            <person name="Jogler M."/>
            <person name="Boedeker C."/>
            <person name="Pinto D."/>
            <person name="Vollmers J."/>
            <person name="Rivas-Marin E."/>
            <person name="Kohn T."/>
            <person name="Peeters S.H."/>
            <person name="Heuer A."/>
            <person name="Rast P."/>
            <person name="Oberbeckmann S."/>
            <person name="Bunk B."/>
            <person name="Jeske O."/>
            <person name="Meyerdierks A."/>
            <person name="Storesund J.E."/>
            <person name="Kallscheuer N."/>
            <person name="Luecker S."/>
            <person name="Lage O.M."/>
            <person name="Pohl T."/>
            <person name="Merkel B.J."/>
            <person name="Hornburger P."/>
            <person name="Mueller R.-W."/>
            <person name="Bruemmer F."/>
            <person name="Labrenz M."/>
            <person name="Spormann A.M."/>
            <person name="Op den Camp H."/>
            <person name="Overmann J."/>
            <person name="Amann R."/>
            <person name="Jetten M.S.M."/>
            <person name="Mascher T."/>
            <person name="Medema M.H."/>
            <person name="Devos D.P."/>
            <person name="Kaster A.-K."/>
            <person name="Ovreas L."/>
            <person name="Rohde M."/>
            <person name="Galperin M.Y."/>
            <person name="Jogler C."/>
        </authorList>
    </citation>
    <scope>NUCLEOTIDE SEQUENCE [LARGE SCALE GENOMIC DNA]</scope>
    <source>
        <strain evidence="1 2">HG66A1</strain>
    </source>
</reference>
<dbReference type="InterPro" id="IPR010869">
    <property type="entry name" value="DUF1501"/>
</dbReference>